<protein>
    <submittedName>
        <fullName evidence="1">Phage head closure protein</fullName>
    </submittedName>
</protein>
<dbReference type="RefSeq" id="WP_260794155.1">
    <property type="nucleotide sequence ID" value="NZ_CP093313.1"/>
</dbReference>
<accession>A0A9J7BPL2</accession>
<proteinExistence type="predicted"/>
<organism evidence="1 2">
    <name type="scientific">Occallatibacter riparius</name>
    <dbReference type="NCBI Taxonomy" id="1002689"/>
    <lineage>
        <taxon>Bacteria</taxon>
        <taxon>Pseudomonadati</taxon>
        <taxon>Acidobacteriota</taxon>
        <taxon>Terriglobia</taxon>
        <taxon>Terriglobales</taxon>
        <taxon>Acidobacteriaceae</taxon>
        <taxon>Occallatibacter</taxon>
    </lineage>
</organism>
<dbReference type="Gene3D" id="2.40.10.270">
    <property type="entry name" value="Bacteriophage SPP1 head-tail adaptor protein"/>
    <property type="match status" value="1"/>
</dbReference>
<dbReference type="Pfam" id="PF05521">
    <property type="entry name" value="Phage_HCP"/>
    <property type="match status" value="1"/>
</dbReference>
<dbReference type="AlphaFoldDB" id="A0A9J7BPL2"/>
<dbReference type="KEGG" id="orp:MOP44_01635"/>
<dbReference type="EMBL" id="CP093313">
    <property type="protein sequence ID" value="UWZ84648.1"/>
    <property type="molecule type" value="Genomic_DNA"/>
</dbReference>
<evidence type="ECO:0000313" key="2">
    <source>
        <dbReference type="Proteomes" id="UP001059380"/>
    </source>
</evidence>
<evidence type="ECO:0000313" key="1">
    <source>
        <dbReference type="EMBL" id="UWZ84648.1"/>
    </source>
</evidence>
<name>A0A9J7BPL2_9BACT</name>
<dbReference type="NCBIfam" id="TIGR01563">
    <property type="entry name" value="gp16_SPP1"/>
    <property type="match status" value="1"/>
</dbReference>
<reference evidence="1" key="1">
    <citation type="submission" date="2021-04" db="EMBL/GenBank/DDBJ databases">
        <title>Phylogenetic analysis of Acidobacteriaceae.</title>
        <authorList>
            <person name="Qiu L."/>
            <person name="Zhang Q."/>
        </authorList>
    </citation>
    <scope>NUCLEOTIDE SEQUENCE</scope>
    <source>
        <strain evidence="1">DSM 25168</strain>
    </source>
</reference>
<gene>
    <name evidence="1" type="ORF">MOP44_01635</name>
</gene>
<dbReference type="InterPro" id="IPR008767">
    <property type="entry name" value="Phage_SPP1_head-tail_adaptor"/>
</dbReference>
<keyword evidence="2" id="KW-1185">Reference proteome</keyword>
<dbReference type="Proteomes" id="UP001059380">
    <property type="component" value="Chromosome"/>
</dbReference>
<sequence>MKGAFADPLVINPGELRHRIEIQEVSSTAQDPRGKSVNPKMWDKVLSCWAKIEGAGSRTFRMSFSNNAQVSLSTDVITIRWPGSNVVLKPGQRVQFNSNLFNIDAVDNVQHRNRKVVLACTQISADSN</sequence>
<dbReference type="InterPro" id="IPR038666">
    <property type="entry name" value="SSP1_head-tail_sf"/>
</dbReference>